<dbReference type="Pfam" id="PF02738">
    <property type="entry name" value="MoCoBD_1"/>
    <property type="match status" value="1"/>
</dbReference>
<dbReference type="Pfam" id="PF20256">
    <property type="entry name" value="MoCoBD_2"/>
    <property type="match status" value="1"/>
</dbReference>
<dbReference type="PANTHER" id="PTHR11908">
    <property type="entry name" value="XANTHINE DEHYDROGENASE"/>
    <property type="match status" value="1"/>
</dbReference>
<gene>
    <name evidence="2" type="ORF">FA046_06850</name>
</gene>
<dbReference type="InterPro" id="IPR037165">
    <property type="entry name" value="AldOxase/xan_DH_Mopterin-bd_sf"/>
</dbReference>
<feature type="domain" description="Aldehyde oxidase/xanthine dehydrogenase a/b hammerhead" evidence="1">
    <location>
        <begin position="22"/>
        <end position="135"/>
    </location>
</feature>
<keyword evidence="3" id="KW-1185">Reference proteome</keyword>
<dbReference type="SMART" id="SM01008">
    <property type="entry name" value="Ald_Xan_dh_C"/>
    <property type="match status" value="1"/>
</dbReference>
<dbReference type="OrthoDB" id="9759099at2"/>
<evidence type="ECO:0000259" key="1">
    <source>
        <dbReference type="SMART" id="SM01008"/>
    </source>
</evidence>
<proteinExistence type="predicted"/>
<sequence>MENLLNLAAEDTDRTDGILKVTGGAKYSAEYQIPGITYGVLVPSTIAKGKINSLDTKAAENAPGVIKVLSHLNVNNSVPRYAKDQALIIDRNINKVFYNDQILFAGQPIAMVIADTYERAVYAASLIKAVYQKAPHQTNLELNIANAVAPNPNAKDYVRNQIDAYKDAEVFIEAEYDQPNHIHNPMELGSIIAHWEGDGLTVYDKTQGVFSSQRHYASLYEIDSKKVRVIAPHVGGAFGMALHSWPYQDATVIAAKITNRPVKTMLTRIQMFTMVGYRPETKQFVGIGASKEGILQGITHKAWAVTSSFDNFTEGTVRPSQFMYKCPNVNTIYRLVKMDVSNPIWMRGPGEATGMYALECAMDELAYKLNMDPIELRLKNYAVINPENELPWSSKFLDECYEIGAKKIGWSNRNPKPASMKENGMLVGYGVGSGVFNAGRSSATARATLDETGKLTIQSAASDIGPGTGIMMKKVAMDSFQTEGKEVFVELGDTNLPPAPTQGGSNTTSTVGSAVYDACTALKEKMVQVYHQFIVTDGQQHAYENFTFKNGAIILGGKSTSYTDLIKKAGLKELTVTRESKAGNERQKYAFNSFAVHFVKLHIHPFTGMVKVVQVVSAVDAGKIISEKQARSQMIGGVVGGIGMALTEEGIYDHRFGVYANNNFADYHVPVHADIPPIDILFVNKPDPYINPIGAKGLGEVSIIGLAPAIANAVFHATGKRVRDLPITLDKITVWES</sequence>
<dbReference type="PANTHER" id="PTHR11908:SF153">
    <property type="entry name" value="DEHYDROGENASE"/>
    <property type="match status" value="1"/>
</dbReference>
<dbReference type="SUPFAM" id="SSF54665">
    <property type="entry name" value="CO dehydrogenase molybdoprotein N-domain-like"/>
    <property type="match status" value="1"/>
</dbReference>
<dbReference type="Pfam" id="PF01315">
    <property type="entry name" value="Ald_Xan_dh_C"/>
    <property type="match status" value="1"/>
</dbReference>
<dbReference type="Gene3D" id="3.30.365.10">
    <property type="entry name" value="Aldehyde oxidase/xanthine dehydrogenase, molybdopterin binding domain"/>
    <property type="match status" value="4"/>
</dbReference>
<evidence type="ECO:0000313" key="2">
    <source>
        <dbReference type="EMBL" id="TKB98827.1"/>
    </source>
</evidence>
<dbReference type="InterPro" id="IPR000674">
    <property type="entry name" value="Ald_Oxase/Xan_DH_a/b"/>
</dbReference>
<accession>A0A4U1C1H7</accession>
<evidence type="ECO:0000313" key="3">
    <source>
        <dbReference type="Proteomes" id="UP000308181"/>
    </source>
</evidence>
<dbReference type="AlphaFoldDB" id="A0A4U1C1H7"/>
<dbReference type="EMBL" id="SWBP01000002">
    <property type="protein sequence ID" value="TKB98827.1"/>
    <property type="molecule type" value="Genomic_DNA"/>
</dbReference>
<dbReference type="Gene3D" id="3.90.1170.50">
    <property type="entry name" value="Aldehyde oxidase/xanthine dehydrogenase, a/b hammerhead"/>
    <property type="match status" value="1"/>
</dbReference>
<dbReference type="SUPFAM" id="SSF56003">
    <property type="entry name" value="Molybdenum cofactor-binding domain"/>
    <property type="match status" value="1"/>
</dbReference>
<dbReference type="RefSeq" id="WP_136825641.1">
    <property type="nucleotide sequence ID" value="NZ_SWBP01000002.1"/>
</dbReference>
<reference evidence="2 3" key="1">
    <citation type="submission" date="2019-04" db="EMBL/GenBank/DDBJ databases">
        <title>Pedobacter sp. AR-3-17 sp. nov., isolated from Arctic soil.</title>
        <authorList>
            <person name="Dahal R.H."/>
            <person name="Kim D.-U."/>
        </authorList>
    </citation>
    <scope>NUCLEOTIDE SEQUENCE [LARGE SCALE GENOMIC DNA]</scope>
    <source>
        <strain evidence="2 3">AR-3-17</strain>
    </source>
</reference>
<dbReference type="GO" id="GO:0016491">
    <property type="term" value="F:oxidoreductase activity"/>
    <property type="evidence" value="ECO:0007669"/>
    <property type="project" value="InterPro"/>
</dbReference>
<dbReference type="GO" id="GO:0005506">
    <property type="term" value="F:iron ion binding"/>
    <property type="evidence" value="ECO:0007669"/>
    <property type="project" value="InterPro"/>
</dbReference>
<comment type="caution">
    <text evidence="2">The sequence shown here is derived from an EMBL/GenBank/DDBJ whole genome shotgun (WGS) entry which is preliminary data.</text>
</comment>
<dbReference type="InterPro" id="IPR036856">
    <property type="entry name" value="Ald_Oxase/Xan_DH_a/b_sf"/>
</dbReference>
<organism evidence="2 3">
    <name type="scientific">Pedobacter cryophilus</name>
    <dbReference type="NCBI Taxonomy" id="2571271"/>
    <lineage>
        <taxon>Bacteria</taxon>
        <taxon>Pseudomonadati</taxon>
        <taxon>Bacteroidota</taxon>
        <taxon>Sphingobacteriia</taxon>
        <taxon>Sphingobacteriales</taxon>
        <taxon>Sphingobacteriaceae</taxon>
        <taxon>Pedobacter</taxon>
    </lineage>
</organism>
<dbReference type="InterPro" id="IPR008274">
    <property type="entry name" value="AldOxase/xan_DH_MoCoBD1"/>
</dbReference>
<name>A0A4U1C1H7_9SPHI</name>
<protein>
    <submittedName>
        <fullName evidence="2">Xanthine dehydrogenase family protein molybdopterin-binding subunit</fullName>
    </submittedName>
</protein>
<dbReference type="InterPro" id="IPR016208">
    <property type="entry name" value="Ald_Oxase/xanthine_DH-like"/>
</dbReference>
<dbReference type="Proteomes" id="UP000308181">
    <property type="component" value="Unassembled WGS sequence"/>
</dbReference>
<dbReference type="InterPro" id="IPR046867">
    <property type="entry name" value="AldOxase/xan_DH_MoCoBD2"/>
</dbReference>